<accession>A0A448XAM6</accession>
<dbReference type="Proteomes" id="UP000784294">
    <property type="component" value="Unassembled WGS sequence"/>
</dbReference>
<organism evidence="1 2">
    <name type="scientific">Protopolystoma xenopodis</name>
    <dbReference type="NCBI Taxonomy" id="117903"/>
    <lineage>
        <taxon>Eukaryota</taxon>
        <taxon>Metazoa</taxon>
        <taxon>Spiralia</taxon>
        <taxon>Lophotrochozoa</taxon>
        <taxon>Platyhelminthes</taxon>
        <taxon>Monogenea</taxon>
        <taxon>Polyopisthocotylea</taxon>
        <taxon>Polystomatidea</taxon>
        <taxon>Polystomatidae</taxon>
        <taxon>Protopolystoma</taxon>
    </lineage>
</organism>
<reference evidence="1" key="1">
    <citation type="submission" date="2018-11" db="EMBL/GenBank/DDBJ databases">
        <authorList>
            <consortium name="Pathogen Informatics"/>
        </authorList>
    </citation>
    <scope>NUCLEOTIDE SEQUENCE</scope>
</reference>
<gene>
    <name evidence="1" type="ORF">PXEA_LOCUS25801</name>
</gene>
<dbReference type="EMBL" id="CAAALY010133435">
    <property type="protein sequence ID" value="VEL32361.1"/>
    <property type="molecule type" value="Genomic_DNA"/>
</dbReference>
<dbReference type="AlphaFoldDB" id="A0A448XAM6"/>
<comment type="caution">
    <text evidence="1">The sequence shown here is derived from an EMBL/GenBank/DDBJ whole genome shotgun (WGS) entry which is preliminary data.</text>
</comment>
<evidence type="ECO:0000313" key="2">
    <source>
        <dbReference type="Proteomes" id="UP000784294"/>
    </source>
</evidence>
<sequence>MPSEGQLASWVSQIGRLLNRFKVYLPRRNARLHTELLASSNLLAQTANRLVGGGALCVDSTEHFGTSEIDSEGLLHSDTTVEKRQSDMLVSTSITQNSLNLLVVSSALSNLFETALEYALHFTRLYTLSDSESRV</sequence>
<name>A0A448XAM6_9PLAT</name>
<evidence type="ECO:0000313" key="1">
    <source>
        <dbReference type="EMBL" id="VEL32361.1"/>
    </source>
</evidence>
<protein>
    <submittedName>
        <fullName evidence="1">Uncharacterized protein</fullName>
    </submittedName>
</protein>
<proteinExistence type="predicted"/>
<keyword evidence="2" id="KW-1185">Reference proteome</keyword>